<dbReference type="RefSeq" id="WP_152138303.1">
    <property type="nucleotide sequence ID" value="NZ_WEJX01000061.1"/>
</dbReference>
<organism evidence="4">
    <name type="scientific">Plesiomonas shigelloides</name>
    <name type="common">Aeromonas shigelloides</name>
    <dbReference type="NCBI Taxonomy" id="703"/>
    <lineage>
        <taxon>Bacteria</taxon>
        <taxon>Pseudomonadati</taxon>
        <taxon>Pseudomonadota</taxon>
        <taxon>Gammaproteobacteria</taxon>
        <taxon>Enterobacterales</taxon>
        <taxon>Enterobacteriaceae</taxon>
        <taxon>Plesiomonas</taxon>
    </lineage>
</organism>
<dbReference type="PANTHER" id="PTHR43000">
    <property type="entry name" value="DTDP-D-GLUCOSE 4,6-DEHYDRATASE-RELATED"/>
    <property type="match status" value="1"/>
</dbReference>
<evidence type="ECO:0000259" key="3">
    <source>
        <dbReference type="Pfam" id="PF01370"/>
    </source>
</evidence>
<evidence type="ECO:0000256" key="1">
    <source>
        <dbReference type="ARBA" id="ARBA00005125"/>
    </source>
</evidence>
<sequence>MKILLTGSTGFIGKHILKSIKEPNSVVVLGRNRPSDYFGEFIEYDLKNMSDMRLHIRGVDVVIHSAARAHIMNDVSLEPLEEYRLVNTVATLKLAKLAVESGVKRFIFISSIKVNGESTSNNIPFKSSDQYDFKDDYGQSKSEAESQLLKLSKETGMEVVIIRPTLVYGPGVKANFASLMGLVAKGIPLPFGCITNNKRSLVSVDNLVDLIITCIDHPKAVNQVFLVSDDYDVSTSEMVRHIAVALDKLDWQLPVPVWCYKLIGKLFNKSDVVDRLTGSLQVDISHTKETLGWAPPQTLQEGFKKTAEAFINSKQNGGKS</sequence>
<comment type="similarity">
    <text evidence="2">Belongs to the NAD(P)-dependent epimerase/dehydratase family.</text>
</comment>
<dbReference type="InterPro" id="IPR036291">
    <property type="entry name" value="NAD(P)-bd_dom_sf"/>
</dbReference>
<proteinExistence type="inferred from homology"/>
<evidence type="ECO:0000256" key="2">
    <source>
        <dbReference type="ARBA" id="ARBA00007637"/>
    </source>
</evidence>
<reference evidence="4" key="1">
    <citation type="journal article" date="2019" name="Front. Microbiol.">
        <title>O-Antigen Gene Clusters of Plesiomonas shigelloides Serogroups and Its Application in Development of a Molecular Serotyping Scheme.</title>
        <authorList>
            <person name="Xi D."/>
            <person name="Wang X."/>
            <person name="Ning K."/>
            <person name="Liu Q."/>
            <person name="Jing F."/>
            <person name="Guo X."/>
            <person name="Cao B."/>
        </authorList>
    </citation>
    <scope>NUCLEOTIDE SEQUENCE</scope>
    <source>
        <strain evidence="4">O26H1a1c</strain>
    </source>
</reference>
<protein>
    <submittedName>
        <fullName evidence="4">UDP-glucose 4-epimerase</fullName>
    </submittedName>
</protein>
<feature type="domain" description="NAD-dependent epimerase/dehydratase" evidence="3">
    <location>
        <begin position="3"/>
        <end position="222"/>
    </location>
</feature>
<dbReference type="InterPro" id="IPR001509">
    <property type="entry name" value="Epimerase_deHydtase"/>
</dbReference>
<name>A0A6I1F263_PLESH</name>
<dbReference type="Gene3D" id="3.40.50.720">
    <property type="entry name" value="NAD(P)-binding Rossmann-like Domain"/>
    <property type="match status" value="1"/>
</dbReference>
<dbReference type="SUPFAM" id="SSF51735">
    <property type="entry name" value="NAD(P)-binding Rossmann-fold domains"/>
    <property type="match status" value="1"/>
</dbReference>
<accession>A0A6I1F263</accession>
<dbReference type="Pfam" id="PF01370">
    <property type="entry name" value="Epimerase"/>
    <property type="match status" value="1"/>
</dbReference>
<evidence type="ECO:0000313" key="4">
    <source>
        <dbReference type="EMBL" id="QCH03219.1"/>
    </source>
</evidence>
<dbReference type="AlphaFoldDB" id="A0A6I1F263"/>
<gene>
    <name evidence="4" type="primary">wbhP</name>
</gene>
<dbReference type="EMBL" id="MK551184">
    <property type="protein sequence ID" value="QCH03219.1"/>
    <property type="molecule type" value="Genomic_DNA"/>
</dbReference>
<comment type="pathway">
    <text evidence="1">Bacterial outer membrane biogenesis; LPS O-antigen biosynthesis.</text>
</comment>
<dbReference type="CDD" id="cd05232">
    <property type="entry name" value="UDP_G4E_4_SDR_e"/>
    <property type="match status" value="1"/>
</dbReference>